<dbReference type="RefSeq" id="WP_189414623.1">
    <property type="nucleotide sequence ID" value="NZ_BMSM01000003.1"/>
</dbReference>
<feature type="coiled-coil region" evidence="1">
    <location>
        <begin position="7"/>
        <end position="34"/>
    </location>
</feature>
<protein>
    <submittedName>
        <fullName evidence="2">Uncharacterized protein</fullName>
    </submittedName>
</protein>
<organism evidence="2 3">
    <name type="scientific">Streptomyces griseoviridis</name>
    <dbReference type="NCBI Taxonomy" id="45398"/>
    <lineage>
        <taxon>Bacteria</taxon>
        <taxon>Bacillati</taxon>
        <taxon>Actinomycetota</taxon>
        <taxon>Actinomycetes</taxon>
        <taxon>Kitasatosporales</taxon>
        <taxon>Streptomycetaceae</taxon>
        <taxon>Streptomyces</taxon>
    </lineage>
</organism>
<accession>A0ABT9LGI0</accession>
<evidence type="ECO:0000313" key="2">
    <source>
        <dbReference type="EMBL" id="MDP9682355.1"/>
    </source>
</evidence>
<gene>
    <name evidence="2" type="ORF">J2S47_002857</name>
</gene>
<name>A0ABT9LGI0_STRGD</name>
<keyword evidence="3" id="KW-1185">Reference proteome</keyword>
<keyword evidence="1" id="KW-0175">Coiled coil</keyword>
<evidence type="ECO:0000256" key="1">
    <source>
        <dbReference type="SAM" id="Coils"/>
    </source>
</evidence>
<proteinExistence type="predicted"/>
<dbReference type="Proteomes" id="UP001231675">
    <property type="component" value="Unassembled WGS sequence"/>
</dbReference>
<dbReference type="GeneID" id="91551808"/>
<comment type="caution">
    <text evidence="2">The sequence shown here is derived from an EMBL/GenBank/DDBJ whole genome shotgun (WGS) entry which is preliminary data.</text>
</comment>
<reference evidence="2 3" key="1">
    <citation type="submission" date="2023-07" db="EMBL/GenBank/DDBJ databases">
        <title>Sequencing the genomes of 1000 actinobacteria strains.</title>
        <authorList>
            <person name="Klenk H.-P."/>
        </authorList>
    </citation>
    <scope>NUCLEOTIDE SEQUENCE [LARGE SCALE GENOMIC DNA]</scope>
    <source>
        <strain evidence="2 3">DSM 40229</strain>
    </source>
</reference>
<dbReference type="EMBL" id="JAURUD010000001">
    <property type="protein sequence ID" value="MDP9682355.1"/>
    <property type="molecule type" value="Genomic_DNA"/>
</dbReference>
<evidence type="ECO:0000313" key="3">
    <source>
        <dbReference type="Proteomes" id="UP001231675"/>
    </source>
</evidence>
<sequence>MPKVQKQTNFLQELAELREQVAALQRAGREVDEVPFYPTVYWGLVWEDNTVFTTYWETILTPRAARLDLGLVGIGDQVGGVSSGGEWQVLLDGVVSATGNVPASFTYVFPALSFDLAPYRTASSLKVQIQARRTAGATTGGQQGGGGSIGLSPRYARLL</sequence>